<protein>
    <submittedName>
        <fullName evidence="1">Uncharacterized protein</fullName>
    </submittedName>
</protein>
<proteinExistence type="predicted"/>
<evidence type="ECO:0000313" key="1">
    <source>
        <dbReference type="EMBL" id="KAJ2967020.1"/>
    </source>
</evidence>
<sequence length="74" mass="7643">MQFTSLAVLFFAANGMSPSTMAAAARSDCPTNLETGEGNGCVDFAAACPAGTSRGFRFCPSVNGRSQKCCLPDQ</sequence>
<name>A0ACC1MJB4_9HYPO</name>
<keyword evidence="2" id="KW-1185">Reference proteome</keyword>
<accession>A0ACC1MJB4</accession>
<dbReference type="EMBL" id="JANJQO010002430">
    <property type="protein sequence ID" value="KAJ2967020.1"/>
    <property type="molecule type" value="Genomic_DNA"/>
</dbReference>
<evidence type="ECO:0000313" key="2">
    <source>
        <dbReference type="Proteomes" id="UP001143910"/>
    </source>
</evidence>
<comment type="caution">
    <text evidence="1">The sequence shown here is derived from an EMBL/GenBank/DDBJ whole genome shotgun (WGS) entry which is preliminary data.</text>
</comment>
<gene>
    <name evidence="1" type="ORF">NQ176_g9870</name>
</gene>
<reference evidence="1" key="1">
    <citation type="submission" date="2022-08" db="EMBL/GenBank/DDBJ databases">
        <title>Genome Sequence of Lecanicillium fungicola.</title>
        <authorList>
            <person name="Buettner E."/>
        </authorList>
    </citation>
    <scope>NUCLEOTIDE SEQUENCE</scope>
    <source>
        <strain evidence="1">Babe33</strain>
    </source>
</reference>
<organism evidence="1 2">
    <name type="scientific">Zarea fungicola</name>
    <dbReference type="NCBI Taxonomy" id="93591"/>
    <lineage>
        <taxon>Eukaryota</taxon>
        <taxon>Fungi</taxon>
        <taxon>Dikarya</taxon>
        <taxon>Ascomycota</taxon>
        <taxon>Pezizomycotina</taxon>
        <taxon>Sordariomycetes</taxon>
        <taxon>Hypocreomycetidae</taxon>
        <taxon>Hypocreales</taxon>
        <taxon>Cordycipitaceae</taxon>
        <taxon>Zarea</taxon>
    </lineage>
</organism>
<dbReference type="Proteomes" id="UP001143910">
    <property type="component" value="Unassembled WGS sequence"/>
</dbReference>